<protein>
    <recommendedName>
        <fullName evidence="3">Wall-associated receptor kinase galacturonan-binding domain-containing protein</fullName>
    </recommendedName>
</protein>
<dbReference type="InterPro" id="IPR025287">
    <property type="entry name" value="WAK_GUB"/>
</dbReference>
<gene>
    <name evidence="4" type="ORF">TRITD_6Bv1G025400</name>
</gene>
<comment type="subcellular location">
    <subcellularLocation>
        <location evidence="1">Membrane</location>
        <topology evidence="1">Single-pass membrane protein</topology>
    </subcellularLocation>
</comment>
<dbReference type="AlphaFoldDB" id="A0A9R1B7D3"/>
<evidence type="ECO:0000313" key="5">
    <source>
        <dbReference type="Proteomes" id="UP000324705"/>
    </source>
</evidence>
<evidence type="ECO:0000313" key="4">
    <source>
        <dbReference type="EMBL" id="VAI54169.1"/>
    </source>
</evidence>
<sequence>MLVFSSVGRAAAAASDPIGMLNCVTSCGGVKVPYPFGIGPDASCYLPGFSLICNTTGSKPWLLLDADGIIQVLRISDNAEIPLLDVQRNGDVKISVDAHGNGNSTFSRGLRRHGPYTLASYQNELILTGCNVQATVKNGNVTLASFTSLCKEDLAPQAAEDESSLTKRCSGGTGCCHTDIVTPAGYDEGEAYSISSTGTSKYDVQLRWFGWNRSADLERFPVRVFIAEKGWYDNTSISKDLLQIDHPMSKEAMAVPVTLRWEVVGHPISSVCKSNHSEHIKGTRRGSYVCRCSRGYHGNPYLTDGCKGKWPSTFHY</sequence>
<dbReference type="PANTHER" id="PTHR33491">
    <property type="entry name" value="OSJNBA0016N04.9 PROTEIN"/>
    <property type="match status" value="1"/>
</dbReference>
<keyword evidence="5" id="KW-1185">Reference proteome</keyword>
<name>A0A9R1B7D3_TRITD</name>
<proteinExistence type="predicted"/>
<accession>A0A9R1B7D3</accession>
<organism evidence="4 5">
    <name type="scientific">Triticum turgidum subsp. durum</name>
    <name type="common">Durum wheat</name>
    <name type="synonym">Triticum durum</name>
    <dbReference type="NCBI Taxonomy" id="4567"/>
    <lineage>
        <taxon>Eukaryota</taxon>
        <taxon>Viridiplantae</taxon>
        <taxon>Streptophyta</taxon>
        <taxon>Embryophyta</taxon>
        <taxon>Tracheophyta</taxon>
        <taxon>Spermatophyta</taxon>
        <taxon>Magnoliopsida</taxon>
        <taxon>Liliopsida</taxon>
        <taxon>Poales</taxon>
        <taxon>Poaceae</taxon>
        <taxon>BOP clade</taxon>
        <taxon>Pooideae</taxon>
        <taxon>Triticodae</taxon>
        <taxon>Triticeae</taxon>
        <taxon>Triticinae</taxon>
        <taxon>Triticum</taxon>
    </lineage>
</organism>
<dbReference type="GO" id="GO:0016020">
    <property type="term" value="C:membrane"/>
    <property type="evidence" value="ECO:0007669"/>
    <property type="project" value="UniProtKB-SubCell"/>
</dbReference>
<evidence type="ECO:0000256" key="1">
    <source>
        <dbReference type="ARBA" id="ARBA00004167"/>
    </source>
</evidence>
<dbReference type="Pfam" id="PF13947">
    <property type="entry name" value="GUB_WAK_bind"/>
    <property type="match status" value="1"/>
</dbReference>
<keyword evidence="2" id="KW-0732">Signal</keyword>
<reference evidence="4 5" key="1">
    <citation type="submission" date="2017-09" db="EMBL/GenBank/DDBJ databases">
        <authorList>
            <consortium name="International Durum Wheat Genome Sequencing Consortium (IDWGSC)"/>
            <person name="Milanesi L."/>
        </authorList>
    </citation>
    <scope>NUCLEOTIDE SEQUENCE [LARGE SCALE GENOMIC DNA]</scope>
    <source>
        <strain evidence="5">cv. Svevo</strain>
    </source>
</reference>
<evidence type="ECO:0000256" key="2">
    <source>
        <dbReference type="ARBA" id="ARBA00022729"/>
    </source>
</evidence>
<dbReference type="EMBL" id="LT934122">
    <property type="protein sequence ID" value="VAI54169.1"/>
    <property type="molecule type" value="Genomic_DNA"/>
</dbReference>
<dbReference type="Gramene" id="TRITD6Bv1G025400.2">
    <property type="protein sequence ID" value="TRITD6Bv1G025400.2"/>
    <property type="gene ID" value="TRITD6Bv1G025400"/>
</dbReference>
<feature type="domain" description="Wall-associated receptor kinase galacturonan-binding" evidence="3">
    <location>
        <begin position="23"/>
        <end position="79"/>
    </location>
</feature>
<evidence type="ECO:0000259" key="3">
    <source>
        <dbReference type="Pfam" id="PF13947"/>
    </source>
</evidence>
<dbReference type="GO" id="GO:0030247">
    <property type="term" value="F:polysaccharide binding"/>
    <property type="evidence" value="ECO:0007669"/>
    <property type="project" value="InterPro"/>
</dbReference>
<dbReference type="OMA" id="WPSTFHY"/>
<dbReference type="Proteomes" id="UP000324705">
    <property type="component" value="Chromosome 6B"/>
</dbReference>